<name>A0A8S1MIH9_9CILI</name>
<reference evidence="4" key="1">
    <citation type="submission" date="2021-01" db="EMBL/GenBank/DDBJ databases">
        <authorList>
            <consortium name="Genoscope - CEA"/>
            <person name="William W."/>
        </authorList>
    </citation>
    <scope>NUCLEOTIDE SEQUENCE</scope>
</reference>
<evidence type="ECO:0000313" key="4">
    <source>
        <dbReference type="EMBL" id="CAD8080397.1"/>
    </source>
</evidence>
<dbReference type="InterPro" id="IPR016201">
    <property type="entry name" value="PSI"/>
</dbReference>
<comment type="caution">
    <text evidence="4">The sequence shown here is derived from an EMBL/GenBank/DDBJ whole genome shotgun (WGS) entry which is preliminary data.</text>
</comment>
<keyword evidence="5" id="KW-1185">Reference proteome</keyword>
<sequence length="4033" mass="443742">MKLLLLFLLTSIFVVQSETTNINLGSPCLCTQLFEQDCYRNQNCVWNKLQLRCEIKSTIEETNTKTNPKISSYCSKFGSDKCWEVEGCAYIFNECVQFTSCSSYPFSVQELCQMVSSKCITDGEKCVELADCYSYQTPISCVKNSKGNYCFWDQQCVDATDCNKLPLSFKTDAQCREQLSYCTVNPRGGCQASGYNCEDQEFEMQCYYNQKLGLCAWINDKCMDRSCETAPKSIRTDIACQEYFEGCTLIAEGGCRQRTQCNDVTIKESCTYSANGSICFWNEGKCYDKKCENAPLNIICSKFLENCVPKSLGGCMSISDCSKYDLDESCKIDKNNNKCFWTGNQCVSHTCESAPLEYVTHEQCAAFKEDCTVNNSTFKGCSQRTCDNAPTTATTFLKTNYECNKYKEGCITKLGGGCKQLNECSDIDVEIACVVDKQGRNCFFYNGECALRTCENAPLSFNSHEQCQEFNEECTVARTKIGCVKMTCQVLQSQSTCKVDLNGNRCFWTGLCYEKTCSNAPFEYDSDLKCKNYLSSCTIANSGRGCIIRPSQCNQLVLEDQCYITSNGQICGWFEGACYDKACFTAPYTSDYDTYEECDNYLSGCTVASEGNGGCVPLDSCTTYTAQRSCRFNNLSQICEWTGNACYDKACTTAPQDTDHDSNEECDAYLTGCIVAPSGQGCVLKPSSCGMMSTNTQCTESSTNSLGGPCVWVGTCVNRTCSNAPVSTSYDTHQECYTFLSTCTVVQSGIGGCMTQLSTCGQYSTFRSCQLASNGQKCAWQYNYCYNRICSYAPDTNEFDSDSECSNFLSSCTVVKRISNLGCTSILNSCQDLTEQQCIRDSSSNLCTWDTTLATPNCKTRSCSLMIGYTYTQQNCKNWLPGCVVDNSSTHTSCMAQQYWCFQYSQEDNCEYSTSNGYCTWNGSSCVTRTCTTTQNISDFNHTNCNNWLSSCTVDAPTSCIQKPTNCADYVNYDQCYKNYSNYPCAWVNDACIEKTCTNHGYSVIVFNQTNCNNWLSSCSVNPGNTACETTRTCANYTGTTFTHSNCNSWLTDCTTNGSQCINKTCTNYGSNVTTFNSSTCSTWFSECTNDGSTACKSARTCTNHGSKVTIFNHTNCSNWLSSCTNTNTTCTDRTCSNYGQNILFFTHGTCNAWLSSCTVTWDKLGCETKTCTNYGQQITTFNNTNCSAWLSSCQANINATTCESTNTCPSGAFTTVANCNNYLESCTFVSGSYCTNKSCTSTSGITTFNHNTCSNFYKMCTSNQGSTNCEWRTCYNHKGFISYFSHESCENWLFQCTVNSTNTGCTVKTCTNYGSHVTSFTNAECNKWHPSCNGTGSTCQESRTCASAPTGYQYEHSNCEAYSLSCTKNNATTCTTKTCSKANSVFSIFNHANCSEWLSSCTSDATSSACTTRTCTNYKDQLSTISHATCSGWLSTCTSNTAGTACEAKSCYNHGSQVTVIDNTNCGNWKSGCVGGGSTCRNSTNTVCGSYIGAISHGDCTNYLSTCTNSGNTKCIVRTCQLASQGNITVFNHQNCSLWYLECTANSDESSCQYRTCYNYGDYITTFNASTCSGWLYGCNVNSTNDGCISERTCSNYGSYLTEFTHETCSNWLSTCTVNSGSTACIDRTCTNYGSNVTVFNYTNCNAWLDGCTGTGSVCEARSCSNFSTGAIPYTEANCYKWYSYCKVNDTLTACISTRTCTNYAGNITTFNHLNCNTWLSDCTVTSNNLSCEIKTCTNSNITTGNFNLANCSSWLSGCIANISANNCETVKTCENAISNLTTFNHSNCSSWKSSCTYNKAGTSLTGTACMEFICSNAQLTTFNHSNCQTYNSSCTVNSTADGCTDYLCSNAINSISSFSNDNCKNYKPTCTVNSSWSNCTNKSCSNASRTLSSWIFYGDYYHSDCNDWLSSCTINSSRSGCETMTCANASNSNGITITIDQNYSCTNSWMSSCELHTSNSYCVNKTCLTYRGALSALNCSNYLSGCTFYGNYDNTTSCTSTIRTCASAVTAHDFGYNIVNQAGCDQWKSNCAYRGSGNYGCEERTCSNYVSANQSNPTSYNQCNNWLATCTYDNANQICVEKSCSNFSQLSPSYNNCLAWNSLCTINSTSTGCEKKNCTNFSYVNSVFNDTNCSTWQINCRVNSAKTACEASCTTTTVTTFNFVNCQNWDTMCSVNSNNTNCEKRSCQNPQLASYTDTTCSSWLSTCTNNGNSSCKDRTCYNYATNLLSYSSITCETWLPICTNYKTYGCMPKTCDNFAGTVNDSNCQTYLSYCIANTTRTKCITKRTCTNHGSAVTTFTHVNCESWNSNCTNNSNSTACVEKTCSNINVSAVIQINSYTCNAWKSNCSLINGTCTDKTCNNSGLVGSDVTQTNCSDWLPYCKANNAIWPQYCELKTCSNHSLGTITQASCQNWLSYCRVNSAGTACMTYRTCSNYGINILTFNHINCEAWMSNCTVNSTNNGCMNKTCFNTNLSVFNDQTCGQWLNTCKANSSNTGCEIRTCTNYGNQLTSFTAAACSYWLYQCTNDTTVGCKPNNRTCTNYSNLIQNFTLQTCSEYLSSCVPDLTKSSCLARTCSNAQELPSYTHQNCSNWLNTCTVNLTNNGCIDRTCQNASLSFYNYSSCSNWLSSCTVNTTNNGCIAKTCSNSTVIQFTQTNCTAWLNTCTNGTNTCINKTCSNYVGTVNQTNCMAWLSYCYADSVSQTQCYSLRDCYNHNLTTFTVATCSSWSPLCTVNTTNNGCIEKTCYNNNLTKFSHATCSDWLSTCTVNMDATGCEIRSCTNYGNNIAVYSNANCSAWQKYCQVTTLGNACEPKTCWKNSVGVFNHTNCYVHLDQCTVADSISCGSTRTCTNHGSEVTIFNHANCQYWLTKCTVNAAGTACEEMTCTNHGIQVTKFTHANCQNWIFDCTVNSTGTDCELKTCSNYGANVVVYNHANCLAWLQKCTANSTNSACINKTCLNTTGISTWTQANCESWLSVCQLSKPTTCKNNVSNCSSATYNQCVKDTNNDICVWHQNSCKDRACNNFIGTANHINCQNWFSSCTVNTTNTGCTSKPTNCTTGGVTQDQCVVSISNVICAWNGSACVTRTCTQYSGTFNHSNCNNWLNTCTVNSASNACQTLSSSCTSYTIQDQCNFTNSGTVCFWNVNTCVIRTCEHASQTSSYNDHTKCNTFLNTCTVARFGGCTDKLSSCSLYKQQSQCYQSSSGVKCYWNTLTSLCTDAICTNAVSTLTTHEDCQNFLNTCTVNTAGGCIPLVACNLYTTPQSCVKSNVGEICEWQSQTSTCNIKSCTTAALDNTRDTHEECQDYLPNCTVTATGVGGCVPLNECHTYLSERQCKINQSGSLCGWNGLVCANRSCQTAPPTVTYSNDSSCQNYMDGCTVVETGYGCIPRKAECSDYKISKQCVKTITNQLCYWNKELPIAICEVRTCFNAPIDSLTPELCEQHLNLCSSNMQYCRLEECEDLSYTTDFECKYFNSKCTTNGTKCVLRKKCSDVQNSAGCVMDDQFNECEWYNQECVLKDCYTAPAFTTEQECNLYKEGCTTKLFGGCRQKTACTEANVEEACTTSNIGEECVWEHGFCRAQKCEDFDGSYDDICDAQKKGCVSDGTQCVLPRFCQQILIKDQCIKGIDGPCIWYEFGCTLFLSCSSIKSNLDSICKSANSLCTTDGLKCVGLEKCSNYKIQEACKTGLDGNCQWIQSQEKCLLFAKCSDLPYLTHIDCQNASSKCTTDSLNGCIDLKQCYNYKQKEQCKISSQPPKLLNKQVIQTGQCAWVNGKCRDQLCEDISGETHELCQSKLKGCTSDGINCITMQQCSQYTDIVTCNLALGTDGKCIFSTDGCRALECTDIKNGTNHFTCQNFNSNCISNGEKCINQVKCEYFSNQFACTYLGLDGQCAWNGSSCVLMKSCEDAHFDMLACQKVAEFCNWVSYTNGTSKCIPQTCQTIGALNKCNYIKDFNTKKISICLWSNSICQSVDPINLQSNECNINTLNTYRWNPLNNTCEACSLSIINNSIAVSYLHLLSIAIIYTILL</sequence>
<evidence type="ECO:0000259" key="3">
    <source>
        <dbReference type="SMART" id="SM00423"/>
    </source>
</evidence>
<gene>
    <name evidence="4" type="ORF">PSON_ATCC_30995.1.T0400218</name>
</gene>
<feature type="domain" description="PSI" evidence="3">
    <location>
        <begin position="3059"/>
        <end position="3111"/>
    </location>
</feature>
<evidence type="ECO:0000256" key="1">
    <source>
        <dbReference type="ARBA" id="ARBA00023180"/>
    </source>
</evidence>
<feature type="domain" description="PSI" evidence="3">
    <location>
        <begin position="487"/>
        <end position="538"/>
    </location>
</feature>
<dbReference type="SMART" id="SM00639">
    <property type="entry name" value="PSA"/>
    <property type="match status" value="40"/>
</dbReference>
<feature type="domain" description="PSI" evidence="3">
    <location>
        <begin position="3192"/>
        <end position="3239"/>
    </location>
</feature>
<dbReference type="SMART" id="SM00423">
    <property type="entry name" value="PSI"/>
    <property type="match status" value="6"/>
</dbReference>
<feature type="chain" id="PRO_5035779243" description="PSI domain-containing protein" evidence="2">
    <location>
        <begin position="18"/>
        <end position="4033"/>
    </location>
</feature>
<proteinExistence type="predicted"/>
<evidence type="ECO:0000256" key="2">
    <source>
        <dbReference type="SAM" id="SignalP"/>
    </source>
</evidence>
<feature type="domain" description="PSI" evidence="3">
    <location>
        <begin position="131"/>
        <end position="176"/>
    </location>
</feature>
<dbReference type="OrthoDB" id="288436at2759"/>
<feature type="signal peptide" evidence="2">
    <location>
        <begin position="1"/>
        <end position="17"/>
    </location>
</feature>
<organism evidence="4 5">
    <name type="scientific">Paramecium sonneborni</name>
    <dbReference type="NCBI Taxonomy" id="65129"/>
    <lineage>
        <taxon>Eukaryota</taxon>
        <taxon>Sar</taxon>
        <taxon>Alveolata</taxon>
        <taxon>Ciliophora</taxon>
        <taxon>Intramacronucleata</taxon>
        <taxon>Oligohymenophorea</taxon>
        <taxon>Peniculida</taxon>
        <taxon>Parameciidae</taxon>
        <taxon>Paramecium</taxon>
    </lineage>
</organism>
<dbReference type="EMBL" id="CAJJDN010000040">
    <property type="protein sequence ID" value="CAD8080397.1"/>
    <property type="molecule type" value="Genomic_DNA"/>
</dbReference>
<dbReference type="Proteomes" id="UP000692954">
    <property type="component" value="Unassembled WGS sequence"/>
</dbReference>
<keyword evidence="1" id="KW-0325">Glycoprotein</keyword>
<dbReference type="Pfam" id="PF01508">
    <property type="entry name" value="Paramecium_SA"/>
    <property type="match status" value="26"/>
</dbReference>
<feature type="domain" description="PSI" evidence="3">
    <location>
        <begin position="320"/>
        <end position="365"/>
    </location>
</feature>
<accession>A0A8S1MIH9</accession>
<evidence type="ECO:0000313" key="5">
    <source>
        <dbReference type="Proteomes" id="UP000692954"/>
    </source>
</evidence>
<protein>
    <recommendedName>
        <fullName evidence="3">PSI domain-containing protein</fullName>
    </recommendedName>
</protein>
<keyword evidence="2" id="KW-0732">Signal</keyword>
<dbReference type="InterPro" id="IPR002895">
    <property type="entry name" value="Paramecium_SA"/>
</dbReference>
<feature type="domain" description="PSI" evidence="3">
    <location>
        <begin position="3678"/>
        <end position="3730"/>
    </location>
</feature>